<evidence type="ECO:0000256" key="8">
    <source>
        <dbReference type="SAM" id="MobiDB-lite"/>
    </source>
</evidence>
<feature type="transmembrane region" description="Helical" evidence="9">
    <location>
        <begin position="745"/>
        <end position="770"/>
    </location>
</feature>
<dbReference type="InterPro" id="IPR011527">
    <property type="entry name" value="ABC1_TM_dom"/>
</dbReference>
<comment type="similarity">
    <text evidence="2">Belongs to the ABC transporter superfamily. ABCB family. Multidrug resistance exporter (TC 3.A.1.201) subfamily.</text>
</comment>
<feature type="transmembrane region" description="Helical" evidence="9">
    <location>
        <begin position="263"/>
        <end position="287"/>
    </location>
</feature>
<dbReference type="PROSITE" id="PS50929">
    <property type="entry name" value="ABC_TM1F"/>
    <property type="match status" value="2"/>
</dbReference>
<sequence length="1272" mass="138179">MDEKKERILDIQLRGISSSKDRAGTVFSFATNVDIVIIGISCVAAVVAGGLNPILTVLYGQLVGSFNGFQNGSVTGQTLRDDISRFTLYFVYLGVAMFLSVYVTTVGFYYSGERITRSLRKAYLRNIISQNIAFFDTHGAGEITTRITSDMALIQEGITGNLSISLTAAATFISAFVIAFIEYWKLALILCSTVVVLTVTGMVGVALPIKWTKQSMLYYGQGASIAEEVISSMKHVTAFGIQEPLAQRYESRLKKAVRPGLRAGILTALMNSMSNAVPYLSYALAFWEGSRLIVSGEMTIAAVTTSTLAIVIGAWAIGRVAPNAKAFISSIASATAILEAIARESPQNPFGTDGAKLEDGELDIVFHNVQLVYPSRKDVGVLRGLNVSFPAKKTTAIVGASGCGKSSIIGLLQRFYMPTSGHIMLGDTELQSLNLRWLRKKMSLVDQEPTLFNATIFENICYGLDEDMTKISSQEELMSLVQEAAIRANAHDFITNLPLGYQTVVGEKGLQLSGGQRQRICIARAIIRNPRILLLDEATSALDVKAEILVQKALLAAAKGRTTIIIAHRLSTIRDADNIAVMSEGQVVEQGTHDSLIAERGHYFRLVEKQWMQKDDKERVSANDTGDQSQQDQSLSEKPGPMLASVRDKPLTQVGTLIEHDAVRPVSSPSAASEDAQMRLHRGSHAVGIRMIYDLSRPEMAWVIIASAFAMLVGLSVPAQSFIFAKLINALSLTPSSRLRSEVDFWSLMYLVLAIGTFLVMMLQGTIFSYTCEKLVLRARDRCFRHILRQDLIFFDKTSHSIGALTALLSTAPTDLNGLSGQLLGALLTFISTILGGIVISLIIGWKLALVCTATIPFVAGFGYVRLVVLHSFAEKMTKDHQDSAAYASQAASLIRTVASLTMEDRVMRHYESILMRQSAASVKSMLYASAMYAASMSVTMFCCALAFWYGGKLLADREYTVFQFFICFAALISGAQTAGVVFSYAPGISKARTASRELDTLFRSAPRIDTWSDGGKGIQKSACTGSIEFRDVTFRYSSRPDHLVIDGFNLTIQSGQFVALVGPSGCGKSTVVGLLERFFDPTSGSILVDGQDISTLNIRDFRSCISLVGQEPVIFSGTIRENLLLGAPDDISEASIITTCKEANIYDTILSLPDGFSTSLGTKGVLLSGGQRQRLAIARALLRDSPILLLDEATAALDSASEAAVQEALSRAARKRTTIAVAHRLSTVRDADVICVMQKGRAVEKGKHDELMRIEGGVYRALVEMQNPEGQ</sequence>
<dbReference type="Proteomes" id="UP000809789">
    <property type="component" value="Unassembled WGS sequence"/>
</dbReference>
<proteinExistence type="inferred from homology"/>
<feature type="transmembrane region" description="Helical" evidence="9">
    <location>
        <begin position="161"/>
        <end position="181"/>
    </location>
</feature>
<feature type="transmembrane region" description="Helical" evidence="9">
    <location>
        <begin position="26"/>
        <end position="51"/>
    </location>
</feature>
<evidence type="ECO:0000256" key="6">
    <source>
        <dbReference type="ARBA" id="ARBA00022989"/>
    </source>
</evidence>
<keyword evidence="4" id="KW-0547">Nucleotide-binding</keyword>
<evidence type="ECO:0000313" key="12">
    <source>
        <dbReference type="EMBL" id="KAG8628278.1"/>
    </source>
</evidence>
<feature type="transmembrane region" description="Helical" evidence="9">
    <location>
        <begin position="962"/>
        <end position="986"/>
    </location>
</feature>
<evidence type="ECO:0000256" key="7">
    <source>
        <dbReference type="ARBA" id="ARBA00023136"/>
    </source>
</evidence>
<evidence type="ECO:0000256" key="4">
    <source>
        <dbReference type="ARBA" id="ARBA00022741"/>
    </source>
</evidence>
<feature type="domain" description="ABC transporter" evidence="10">
    <location>
        <begin position="364"/>
        <end position="609"/>
    </location>
</feature>
<organism evidence="12 13">
    <name type="scientific">Elsinoe batatas</name>
    <dbReference type="NCBI Taxonomy" id="2601811"/>
    <lineage>
        <taxon>Eukaryota</taxon>
        <taxon>Fungi</taxon>
        <taxon>Dikarya</taxon>
        <taxon>Ascomycota</taxon>
        <taxon>Pezizomycotina</taxon>
        <taxon>Dothideomycetes</taxon>
        <taxon>Dothideomycetidae</taxon>
        <taxon>Myriangiales</taxon>
        <taxon>Elsinoaceae</taxon>
        <taxon>Elsinoe</taxon>
    </lineage>
</organism>
<dbReference type="GO" id="GO:0005524">
    <property type="term" value="F:ATP binding"/>
    <property type="evidence" value="ECO:0007669"/>
    <property type="project" value="UniProtKB-KW"/>
</dbReference>
<feature type="transmembrane region" description="Helical" evidence="9">
    <location>
        <begin position="823"/>
        <end position="842"/>
    </location>
</feature>
<keyword evidence="13" id="KW-1185">Reference proteome</keyword>
<accession>A0A8K0L516</accession>
<dbReference type="Pfam" id="PF00664">
    <property type="entry name" value="ABC_membrane"/>
    <property type="match status" value="2"/>
</dbReference>
<keyword evidence="3 9" id="KW-0812">Transmembrane</keyword>
<evidence type="ECO:0000259" key="11">
    <source>
        <dbReference type="PROSITE" id="PS50929"/>
    </source>
</evidence>
<dbReference type="CDD" id="cd18577">
    <property type="entry name" value="ABC_6TM_Pgp_ABCB1_D1_like"/>
    <property type="match status" value="1"/>
</dbReference>
<dbReference type="PROSITE" id="PS50893">
    <property type="entry name" value="ABC_TRANSPORTER_2"/>
    <property type="match status" value="2"/>
</dbReference>
<dbReference type="OrthoDB" id="6500128at2759"/>
<dbReference type="Gene3D" id="3.40.50.300">
    <property type="entry name" value="P-loop containing nucleotide triphosphate hydrolases"/>
    <property type="match status" value="2"/>
</dbReference>
<dbReference type="CDD" id="cd03249">
    <property type="entry name" value="ABC_MTABC3_MDL1_MDL2"/>
    <property type="match status" value="2"/>
</dbReference>
<evidence type="ECO:0000313" key="13">
    <source>
        <dbReference type="Proteomes" id="UP000809789"/>
    </source>
</evidence>
<name>A0A8K0L516_9PEZI</name>
<dbReference type="GO" id="GO:0015421">
    <property type="term" value="F:ABC-type oligopeptide transporter activity"/>
    <property type="evidence" value="ECO:0007669"/>
    <property type="project" value="TreeGrafter"/>
</dbReference>
<dbReference type="PROSITE" id="PS00211">
    <property type="entry name" value="ABC_TRANSPORTER_1"/>
    <property type="match status" value="2"/>
</dbReference>
<dbReference type="FunFam" id="3.40.50.300:FF:000913">
    <property type="entry name" value="ABC multidrug transporter SitT"/>
    <property type="match status" value="1"/>
</dbReference>
<dbReference type="EMBL" id="JAESVG020000004">
    <property type="protein sequence ID" value="KAG8628278.1"/>
    <property type="molecule type" value="Genomic_DNA"/>
</dbReference>
<keyword evidence="7 9" id="KW-0472">Membrane</keyword>
<dbReference type="GO" id="GO:0016887">
    <property type="term" value="F:ATP hydrolysis activity"/>
    <property type="evidence" value="ECO:0007669"/>
    <property type="project" value="InterPro"/>
</dbReference>
<feature type="transmembrane region" description="Helical" evidence="9">
    <location>
        <begin position="89"/>
        <end position="111"/>
    </location>
</feature>
<feature type="transmembrane region" description="Helical" evidence="9">
    <location>
        <begin position="848"/>
        <end position="869"/>
    </location>
</feature>
<dbReference type="GO" id="GO:0005743">
    <property type="term" value="C:mitochondrial inner membrane"/>
    <property type="evidence" value="ECO:0007669"/>
    <property type="project" value="TreeGrafter"/>
</dbReference>
<dbReference type="InterPro" id="IPR039421">
    <property type="entry name" value="Type_1_exporter"/>
</dbReference>
<evidence type="ECO:0000256" key="1">
    <source>
        <dbReference type="ARBA" id="ARBA00004141"/>
    </source>
</evidence>
<evidence type="ECO:0000256" key="9">
    <source>
        <dbReference type="SAM" id="Phobius"/>
    </source>
</evidence>
<dbReference type="InterPro" id="IPR003593">
    <property type="entry name" value="AAA+_ATPase"/>
</dbReference>
<keyword evidence="6 9" id="KW-1133">Transmembrane helix</keyword>
<feature type="domain" description="ABC transmembrane type-1" evidence="11">
    <location>
        <begin position="704"/>
        <end position="991"/>
    </location>
</feature>
<comment type="subcellular location">
    <subcellularLocation>
        <location evidence="1">Membrane</location>
        <topology evidence="1">Multi-pass membrane protein</topology>
    </subcellularLocation>
</comment>
<feature type="domain" description="ABC transmembrane type-1" evidence="11">
    <location>
        <begin position="40"/>
        <end position="329"/>
    </location>
</feature>
<dbReference type="InterPro" id="IPR017871">
    <property type="entry name" value="ABC_transporter-like_CS"/>
</dbReference>
<reference evidence="12" key="1">
    <citation type="submission" date="2021-07" db="EMBL/GenBank/DDBJ databases">
        <title>Elsinoe batatas strain:CRI-CJ2 Genome sequencing and assembly.</title>
        <authorList>
            <person name="Huang L."/>
        </authorList>
    </citation>
    <scope>NUCLEOTIDE SEQUENCE</scope>
    <source>
        <strain evidence="12">CRI-CJ2</strain>
    </source>
</reference>
<dbReference type="Pfam" id="PF00005">
    <property type="entry name" value="ABC_tran"/>
    <property type="match status" value="2"/>
</dbReference>
<dbReference type="AlphaFoldDB" id="A0A8K0L516"/>
<evidence type="ECO:0000256" key="5">
    <source>
        <dbReference type="ARBA" id="ARBA00022840"/>
    </source>
</evidence>
<dbReference type="FunFam" id="3.40.50.300:FF:000251">
    <property type="entry name" value="ABC transporter B family member 19"/>
    <property type="match status" value="1"/>
</dbReference>
<dbReference type="Gene3D" id="1.20.1560.10">
    <property type="entry name" value="ABC transporter type 1, transmembrane domain"/>
    <property type="match status" value="1"/>
</dbReference>
<dbReference type="PANTHER" id="PTHR43394:SF1">
    <property type="entry name" value="ATP-BINDING CASSETTE SUB-FAMILY B MEMBER 10, MITOCHONDRIAL"/>
    <property type="match status" value="1"/>
</dbReference>
<protein>
    <recommendedName>
        <fullName evidence="14">Leptomycin B resistance protein pmd1</fullName>
    </recommendedName>
</protein>
<feature type="transmembrane region" description="Helical" evidence="9">
    <location>
        <begin position="700"/>
        <end position="725"/>
    </location>
</feature>
<dbReference type="PANTHER" id="PTHR43394">
    <property type="entry name" value="ATP-DEPENDENT PERMEASE MDL1, MITOCHONDRIAL"/>
    <property type="match status" value="1"/>
</dbReference>
<evidence type="ECO:0000256" key="3">
    <source>
        <dbReference type="ARBA" id="ARBA00022692"/>
    </source>
</evidence>
<feature type="region of interest" description="Disordered" evidence="8">
    <location>
        <begin position="615"/>
        <end position="645"/>
    </location>
</feature>
<feature type="transmembrane region" description="Helical" evidence="9">
    <location>
        <begin position="187"/>
        <end position="209"/>
    </location>
</feature>
<evidence type="ECO:0000259" key="10">
    <source>
        <dbReference type="PROSITE" id="PS50893"/>
    </source>
</evidence>
<dbReference type="GO" id="GO:0090374">
    <property type="term" value="P:oligopeptide export from mitochondrion"/>
    <property type="evidence" value="ECO:0007669"/>
    <property type="project" value="TreeGrafter"/>
</dbReference>
<dbReference type="CDD" id="cd18578">
    <property type="entry name" value="ABC_6TM_Pgp_ABCB1_D2_like"/>
    <property type="match status" value="1"/>
</dbReference>
<evidence type="ECO:0000256" key="2">
    <source>
        <dbReference type="ARBA" id="ARBA00007577"/>
    </source>
</evidence>
<dbReference type="SMART" id="SM00382">
    <property type="entry name" value="AAA"/>
    <property type="match status" value="2"/>
</dbReference>
<feature type="compositionally biased region" description="Polar residues" evidence="8">
    <location>
        <begin position="622"/>
        <end position="636"/>
    </location>
</feature>
<dbReference type="InterPro" id="IPR027417">
    <property type="entry name" value="P-loop_NTPase"/>
</dbReference>
<dbReference type="InterPro" id="IPR036640">
    <property type="entry name" value="ABC1_TM_sf"/>
</dbReference>
<gene>
    <name evidence="12" type="ORF">KVT40_004151</name>
</gene>
<keyword evidence="5" id="KW-0067">ATP-binding</keyword>
<dbReference type="InterPro" id="IPR003439">
    <property type="entry name" value="ABC_transporter-like_ATP-bd"/>
</dbReference>
<evidence type="ECO:0008006" key="14">
    <source>
        <dbReference type="Google" id="ProtNLM"/>
    </source>
</evidence>
<dbReference type="SUPFAM" id="SSF52540">
    <property type="entry name" value="P-loop containing nucleoside triphosphate hydrolases"/>
    <property type="match status" value="2"/>
</dbReference>
<feature type="transmembrane region" description="Helical" evidence="9">
    <location>
        <begin position="926"/>
        <end position="950"/>
    </location>
</feature>
<feature type="transmembrane region" description="Helical" evidence="9">
    <location>
        <begin position="299"/>
        <end position="318"/>
    </location>
</feature>
<dbReference type="SUPFAM" id="SSF90123">
    <property type="entry name" value="ABC transporter transmembrane region"/>
    <property type="match status" value="2"/>
</dbReference>
<feature type="domain" description="ABC transporter" evidence="10">
    <location>
        <begin position="1028"/>
        <end position="1265"/>
    </location>
</feature>
<comment type="caution">
    <text evidence="12">The sequence shown here is derived from an EMBL/GenBank/DDBJ whole genome shotgun (WGS) entry which is preliminary data.</text>
</comment>